<proteinExistence type="predicted"/>
<evidence type="ECO:0000313" key="1">
    <source>
        <dbReference type="EMBL" id="CAF4264095.1"/>
    </source>
</evidence>
<gene>
    <name evidence="1" type="ORF">OXD698_LOCUS44143</name>
</gene>
<protein>
    <submittedName>
        <fullName evidence="1">Uncharacterized protein</fullName>
    </submittedName>
</protein>
<dbReference type="Proteomes" id="UP000663844">
    <property type="component" value="Unassembled WGS sequence"/>
</dbReference>
<dbReference type="EMBL" id="CAJOAZ010013224">
    <property type="protein sequence ID" value="CAF4264095.1"/>
    <property type="molecule type" value="Genomic_DNA"/>
</dbReference>
<sequence>MSNLIEEQIDRLSYNILLKELAKRNLSTRGNIDILKTRLTCSCKGYEEQVYKFVAVIDFEATCTA</sequence>
<dbReference type="AlphaFoldDB" id="A0A820FHV2"/>
<dbReference type="Gene3D" id="1.10.720.30">
    <property type="entry name" value="SAP domain"/>
    <property type="match status" value="1"/>
</dbReference>
<feature type="non-terminal residue" evidence="1">
    <location>
        <position position="65"/>
    </location>
</feature>
<organism evidence="1 2">
    <name type="scientific">Adineta steineri</name>
    <dbReference type="NCBI Taxonomy" id="433720"/>
    <lineage>
        <taxon>Eukaryota</taxon>
        <taxon>Metazoa</taxon>
        <taxon>Spiralia</taxon>
        <taxon>Gnathifera</taxon>
        <taxon>Rotifera</taxon>
        <taxon>Eurotatoria</taxon>
        <taxon>Bdelloidea</taxon>
        <taxon>Adinetida</taxon>
        <taxon>Adinetidae</taxon>
        <taxon>Adineta</taxon>
    </lineage>
</organism>
<comment type="caution">
    <text evidence="1">The sequence shown here is derived from an EMBL/GenBank/DDBJ whole genome shotgun (WGS) entry which is preliminary data.</text>
</comment>
<reference evidence="1" key="1">
    <citation type="submission" date="2021-02" db="EMBL/GenBank/DDBJ databases">
        <authorList>
            <person name="Nowell W R."/>
        </authorList>
    </citation>
    <scope>NUCLEOTIDE SEQUENCE</scope>
</reference>
<accession>A0A820FHV2</accession>
<name>A0A820FHV2_9BILA</name>
<dbReference type="InterPro" id="IPR036361">
    <property type="entry name" value="SAP_dom_sf"/>
</dbReference>
<evidence type="ECO:0000313" key="2">
    <source>
        <dbReference type="Proteomes" id="UP000663844"/>
    </source>
</evidence>